<dbReference type="PANTHER" id="PTHR36167">
    <property type="entry name" value="C2H2 FINGER DOMAIN TRANSCRIPTION FACTOR (EUROFUNG)-RELATED"/>
    <property type="match status" value="1"/>
</dbReference>
<evidence type="ECO:0000259" key="2">
    <source>
        <dbReference type="Pfam" id="PF17111"/>
    </source>
</evidence>
<proteinExistence type="predicted"/>
<accession>A0AAV9GSS2</accession>
<comment type="caution">
    <text evidence="3">The sequence shown here is derived from an EMBL/GenBank/DDBJ whole genome shotgun (WGS) entry which is preliminary data.</text>
</comment>
<reference evidence="3" key="2">
    <citation type="submission" date="2023-05" db="EMBL/GenBank/DDBJ databases">
        <authorList>
            <consortium name="Lawrence Berkeley National Laboratory"/>
            <person name="Steindorff A."/>
            <person name="Hensen N."/>
            <person name="Bonometti L."/>
            <person name="Westerberg I."/>
            <person name="Brannstrom I.O."/>
            <person name="Guillou S."/>
            <person name="Cros-Aarteil S."/>
            <person name="Calhoun S."/>
            <person name="Haridas S."/>
            <person name="Kuo A."/>
            <person name="Mondo S."/>
            <person name="Pangilinan J."/>
            <person name="Riley R."/>
            <person name="Labutti K."/>
            <person name="Andreopoulos B."/>
            <person name="Lipzen A."/>
            <person name="Chen C."/>
            <person name="Yanf M."/>
            <person name="Daum C."/>
            <person name="Ng V."/>
            <person name="Clum A."/>
            <person name="Ohm R."/>
            <person name="Martin F."/>
            <person name="Silar P."/>
            <person name="Natvig D."/>
            <person name="Lalanne C."/>
            <person name="Gautier V."/>
            <person name="Ament-Velasquez S.L."/>
            <person name="Kruys A."/>
            <person name="Hutchinson M.I."/>
            <person name="Powell A.J."/>
            <person name="Barry K."/>
            <person name="Miller A.N."/>
            <person name="Grigoriev I.V."/>
            <person name="Debuchy R."/>
            <person name="Gladieux P."/>
            <person name="Thoren M.H."/>
            <person name="Johannesson H."/>
        </authorList>
    </citation>
    <scope>NUCLEOTIDE SEQUENCE</scope>
    <source>
        <strain evidence="3">PSN243</strain>
    </source>
</reference>
<keyword evidence="4" id="KW-1185">Reference proteome</keyword>
<protein>
    <recommendedName>
        <fullName evidence="2">Azaphilone pigments biosynthesis cluster protein L N-terminal domain-containing protein</fullName>
    </recommendedName>
</protein>
<dbReference type="AlphaFoldDB" id="A0AAV9GSS2"/>
<feature type="compositionally biased region" description="Basic and acidic residues" evidence="1">
    <location>
        <begin position="211"/>
        <end position="224"/>
    </location>
</feature>
<evidence type="ECO:0000256" key="1">
    <source>
        <dbReference type="SAM" id="MobiDB-lite"/>
    </source>
</evidence>
<organism evidence="3 4">
    <name type="scientific">Podospora aff. communis PSN243</name>
    <dbReference type="NCBI Taxonomy" id="3040156"/>
    <lineage>
        <taxon>Eukaryota</taxon>
        <taxon>Fungi</taxon>
        <taxon>Dikarya</taxon>
        <taxon>Ascomycota</taxon>
        <taxon>Pezizomycotina</taxon>
        <taxon>Sordariomycetes</taxon>
        <taxon>Sordariomycetidae</taxon>
        <taxon>Sordariales</taxon>
        <taxon>Podosporaceae</taxon>
        <taxon>Podospora</taxon>
    </lineage>
</organism>
<feature type="compositionally biased region" description="Basic and acidic residues" evidence="1">
    <location>
        <begin position="328"/>
        <end position="348"/>
    </location>
</feature>
<feature type="compositionally biased region" description="Polar residues" evidence="1">
    <location>
        <begin position="198"/>
        <end position="210"/>
    </location>
</feature>
<evidence type="ECO:0000313" key="3">
    <source>
        <dbReference type="EMBL" id="KAK4451044.1"/>
    </source>
</evidence>
<dbReference type="InterPro" id="IPR031348">
    <property type="entry name" value="PigL_N"/>
</dbReference>
<feature type="region of interest" description="Disordered" evidence="1">
    <location>
        <begin position="172"/>
        <end position="224"/>
    </location>
</feature>
<dbReference type="PANTHER" id="PTHR36167:SF3">
    <property type="entry name" value="C2H2 FINGER DOMAIN TRANSCRIPTION FACTOR (EUROFUNG)-RELATED"/>
    <property type="match status" value="1"/>
</dbReference>
<feature type="region of interest" description="Disordered" evidence="1">
    <location>
        <begin position="308"/>
        <end position="379"/>
    </location>
</feature>
<feature type="compositionally biased region" description="Basic and acidic residues" evidence="1">
    <location>
        <begin position="172"/>
        <end position="197"/>
    </location>
</feature>
<dbReference type="GO" id="GO:0006355">
    <property type="term" value="P:regulation of DNA-templated transcription"/>
    <property type="evidence" value="ECO:0007669"/>
    <property type="project" value="InterPro"/>
</dbReference>
<dbReference type="Pfam" id="PF17111">
    <property type="entry name" value="PigL_N"/>
    <property type="match status" value="1"/>
</dbReference>
<dbReference type="InterPro" id="IPR039327">
    <property type="entry name" value="CON7-like"/>
</dbReference>
<gene>
    <name evidence="3" type="ORF">QBC34DRAFT_402054</name>
</gene>
<name>A0AAV9GSS2_9PEZI</name>
<evidence type="ECO:0000313" key="4">
    <source>
        <dbReference type="Proteomes" id="UP001321760"/>
    </source>
</evidence>
<reference evidence="3" key="1">
    <citation type="journal article" date="2023" name="Mol. Phylogenet. Evol.">
        <title>Genome-scale phylogeny and comparative genomics of the fungal order Sordariales.</title>
        <authorList>
            <person name="Hensen N."/>
            <person name="Bonometti L."/>
            <person name="Westerberg I."/>
            <person name="Brannstrom I.O."/>
            <person name="Guillou S."/>
            <person name="Cros-Aarteil S."/>
            <person name="Calhoun S."/>
            <person name="Haridas S."/>
            <person name="Kuo A."/>
            <person name="Mondo S."/>
            <person name="Pangilinan J."/>
            <person name="Riley R."/>
            <person name="LaButti K."/>
            <person name="Andreopoulos B."/>
            <person name="Lipzen A."/>
            <person name="Chen C."/>
            <person name="Yan M."/>
            <person name="Daum C."/>
            <person name="Ng V."/>
            <person name="Clum A."/>
            <person name="Steindorff A."/>
            <person name="Ohm R.A."/>
            <person name="Martin F."/>
            <person name="Silar P."/>
            <person name="Natvig D.O."/>
            <person name="Lalanne C."/>
            <person name="Gautier V."/>
            <person name="Ament-Velasquez S.L."/>
            <person name="Kruys A."/>
            <person name="Hutchinson M.I."/>
            <person name="Powell A.J."/>
            <person name="Barry K."/>
            <person name="Miller A.N."/>
            <person name="Grigoriev I.V."/>
            <person name="Debuchy R."/>
            <person name="Gladieux P."/>
            <person name="Hiltunen Thoren M."/>
            <person name="Johannesson H."/>
        </authorList>
    </citation>
    <scope>NUCLEOTIDE SEQUENCE</scope>
    <source>
        <strain evidence="3">PSN243</strain>
    </source>
</reference>
<feature type="domain" description="Azaphilone pigments biosynthesis cluster protein L N-terminal" evidence="2">
    <location>
        <begin position="1"/>
        <end position="138"/>
    </location>
</feature>
<sequence>MDPLSIIGSVAGVATAGVSLVSVLFETVETYRNAPKEIGTIARGIQDLSLVLDQLVQVLSDGSDMHTRRLRKSVLATVKRIDDVHDEVWDLVERGDSSFGRVKWTLFLKGKMRDLVARIEAHKSTVQLVCTTLLLAMQQRHVAKSKEPEVAVFARRPLRRQAENLVNAAHQSLRDLTERGHSGDETGHRGHESRNASENDPTPPSATTSTHDPEKPEPGPEPDQALRIRSQAEDTAHAALFLYNMVFSRTGTRDGPPSHGADTMPDDSNALVIRDPSGTDIVLAGRPFAAQVVDSLLQEWTILSDAEIDEVAEMNPGEERQTSPARRPSHEHDRERGRRPKESHDHKPWPRSSSPRHRNTQGSEEDPVSVDTRPPKAGYRPMIREFQGDEPPAKVASTRTAGLWEDIKARTDPSATSSRTAGLAEEVQARLDEMMNKGGSWHKMRPKGTPVTNWGGEFHFSNNHSRSGLSMDFERPRSREGPRVPNFEKYVRTWPSARRTHVSKTARVQRDAMACLIKGANEAFRPIRKEVKGRHGVKTKWVANAANVGISGQTS</sequence>
<dbReference type="Proteomes" id="UP001321760">
    <property type="component" value="Unassembled WGS sequence"/>
</dbReference>
<dbReference type="EMBL" id="MU865930">
    <property type="protein sequence ID" value="KAK4451044.1"/>
    <property type="molecule type" value="Genomic_DNA"/>
</dbReference>